<dbReference type="EMBL" id="AP024169">
    <property type="protein sequence ID" value="BCN28716.1"/>
    <property type="molecule type" value="Genomic_DNA"/>
</dbReference>
<dbReference type="AlphaFoldDB" id="A0A7R7IBF8"/>
<protein>
    <submittedName>
        <fullName evidence="2">Uncharacterized protein</fullName>
    </submittedName>
</protein>
<evidence type="ECO:0000313" key="3">
    <source>
        <dbReference type="Proteomes" id="UP000595897"/>
    </source>
</evidence>
<name>A0A7R7IBF8_9FIRM</name>
<dbReference type="Proteomes" id="UP000595897">
    <property type="component" value="Chromosome"/>
</dbReference>
<evidence type="ECO:0000256" key="1">
    <source>
        <dbReference type="SAM" id="Phobius"/>
    </source>
</evidence>
<keyword evidence="1" id="KW-0472">Membrane</keyword>
<gene>
    <name evidence="2" type="ORF">bsdtb5_00110</name>
</gene>
<proteinExistence type="predicted"/>
<keyword evidence="3" id="KW-1185">Reference proteome</keyword>
<reference evidence="2 3" key="1">
    <citation type="submission" date="2020-11" db="EMBL/GenBank/DDBJ databases">
        <title>Draft genome sequencing of a Lachnospiraceae strain isolated from anoxic soil subjected to BSD treatment.</title>
        <authorList>
            <person name="Uek A."/>
            <person name="Tonouchi A."/>
        </authorList>
    </citation>
    <scope>NUCLEOTIDE SEQUENCE [LARGE SCALE GENOMIC DNA]</scope>
    <source>
        <strain evidence="2 3">TB5</strain>
    </source>
</reference>
<accession>A0A7R7IBF8</accession>
<dbReference type="KEGG" id="ahb:bsdtb5_00110"/>
<sequence>MAGSATANINSSTGSSVRGAFIGQALSKNDSPKDNKRLVYAVFTPNPFPKNKKPINNKIMLIINTISLAEATFVFATTIAMPVTPPNEKLFGNLKK</sequence>
<organism evidence="2 3">
    <name type="scientific">Anaeromicropila herbilytica</name>
    <dbReference type="NCBI Taxonomy" id="2785025"/>
    <lineage>
        <taxon>Bacteria</taxon>
        <taxon>Bacillati</taxon>
        <taxon>Bacillota</taxon>
        <taxon>Clostridia</taxon>
        <taxon>Lachnospirales</taxon>
        <taxon>Lachnospiraceae</taxon>
        <taxon>Anaeromicropila</taxon>
    </lineage>
</organism>
<evidence type="ECO:0000313" key="2">
    <source>
        <dbReference type="EMBL" id="BCN28716.1"/>
    </source>
</evidence>
<feature type="transmembrane region" description="Helical" evidence="1">
    <location>
        <begin position="59"/>
        <end position="81"/>
    </location>
</feature>
<keyword evidence="1" id="KW-1133">Transmembrane helix</keyword>
<keyword evidence="1" id="KW-0812">Transmembrane</keyword>